<organism evidence="1 2">
    <name type="scientific">Fischerella thermalis CCMEE 5318</name>
    <dbReference type="NCBI Taxonomy" id="2019666"/>
    <lineage>
        <taxon>Bacteria</taxon>
        <taxon>Bacillati</taxon>
        <taxon>Cyanobacteriota</taxon>
        <taxon>Cyanophyceae</taxon>
        <taxon>Nostocales</taxon>
        <taxon>Hapalosiphonaceae</taxon>
        <taxon>Fischerella</taxon>
    </lineage>
</organism>
<dbReference type="EMBL" id="NMQE01000408">
    <property type="protein sequence ID" value="PMB21724.1"/>
    <property type="molecule type" value="Genomic_DNA"/>
</dbReference>
<sequence>MTGVMKRWAMFGICGLLIFEVGFGNLLGNDDPCAGCTLVGIGRQDQEYICAIDWVTCVNRQCELSDACIVPPRSYTIRVTTENVFGDPSCSCEAVPLGANRCETIQLGVYRVQPSGIVPPCSRLVIYIDLIGRESYITYLLDCSGQEKVVIDRETLCPASHSMRHAYQPEEGCCPKWVPVLPVPSVEVLKP</sequence>
<dbReference type="Proteomes" id="UP000235081">
    <property type="component" value="Unassembled WGS sequence"/>
</dbReference>
<name>A0A2N6LED5_9CYAN</name>
<accession>A0A2N6LED5</accession>
<gene>
    <name evidence="1" type="ORF">CEN46_13920</name>
</gene>
<evidence type="ECO:0000313" key="1">
    <source>
        <dbReference type="EMBL" id="PMB21724.1"/>
    </source>
</evidence>
<protein>
    <submittedName>
        <fullName evidence="1">Uncharacterized protein</fullName>
    </submittedName>
</protein>
<dbReference type="AlphaFoldDB" id="A0A2N6LED5"/>
<proteinExistence type="predicted"/>
<reference evidence="1 2" key="1">
    <citation type="submission" date="2017-07" db="EMBL/GenBank/DDBJ databases">
        <title>Genomes of Fischerella (Mastigocladus) sp. strains.</title>
        <authorList>
            <person name="Miller S.R."/>
        </authorList>
    </citation>
    <scope>NUCLEOTIDE SEQUENCE [LARGE SCALE GENOMIC DNA]</scope>
    <source>
        <strain evidence="1 2">CCMEE 5318</strain>
    </source>
</reference>
<comment type="caution">
    <text evidence="1">The sequence shown here is derived from an EMBL/GenBank/DDBJ whole genome shotgun (WGS) entry which is preliminary data.</text>
</comment>
<evidence type="ECO:0000313" key="2">
    <source>
        <dbReference type="Proteomes" id="UP000235081"/>
    </source>
</evidence>